<name>A0ABT2DPE7_9BACI</name>
<proteinExistence type="predicted"/>
<evidence type="ECO:0000313" key="1">
    <source>
        <dbReference type="EMBL" id="MCS1396768.1"/>
    </source>
</evidence>
<dbReference type="InterPro" id="IPR036412">
    <property type="entry name" value="HAD-like_sf"/>
</dbReference>
<dbReference type="InterPro" id="IPR023198">
    <property type="entry name" value="PGP-like_dom2"/>
</dbReference>
<dbReference type="SFLD" id="SFLDS00003">
    <property type="entry name" value="Haloacid_Dehalogenase"/>
    <property type="match status" value="1"/>
</dbReference>
<dbReference type="InterPro" id="IPR023214">
    <property type="entry name" value="HAD_sf"/>
</dbReference>
<sequence length="237" mass="26067">MADSNAGIANDRLGEEDGLVKAIIFDFDGTIIDTETAWYTVFKDAYASYGVALSLETYAKCLGTNLQDFNPYTYLVTHHQMDLDEEAFRTSIQGRHAELMELEVIRPGILNLLQQAKEAGLKIGLASSSSRSWIDRFVDALGIREFFDCYCTADTVTNVKPDPELYVQALEQLGVSANEAIAMEDSPNGARAALAAGLHTVVVPNTITKQLPFSTGHHTIDDLEQYDLEQLLASLVK</sequence>
<dbReference type="Pfam" id="PF13419">
    <property type="entry name" value="HAD_2"/>
    <property type="match status" value="1"/>
</dbReference>
<gene>
    <name evidence="1" type="ORF">NXZ79_12085</name>
</gene>
<comment type="caution">
    <text evidence="1">The sequence shown here is derived from an EMBL/GenBank/DDBJ whole genome shotgun (WGS) entry which is preliminary data.</text>
</comment>
<keyword evidence="2" id="KW-1185">Reference proteome</keyword>
<dbReference type="PANTHER" id="PTHR18901">
    <property type="entry name" value="2-DEOXYGLUCOSE-6-PHOSPHATE PHOSPHATASE 2"/>
    <property type="match status" value="1"/>
</dbReference>
<dbReference type="NCBIfam" id="TIGR01509">
    <property type="entry name" value="HAD-SF-IA-v3"/>
    <property type="match status" value="1"/>
</dbReference>
<protein>
    <submittedName>
        <fullName evidence="1">HAD-IA family hydrolase</fullName>
    </submittedName>
</protein>
<dbReference type="RefSeq" id="WP_012293951.1">
    <property type="nucleotide sequence ID" value="NZ_JANTOO010000012.1"/>
</dbReference>
<dbReference type="Gene3D" id="3.40.50.1000">
    <property type="entry name" value="HAD superfamily/HAD-like"/>
    <property type="match status" value="1"/>
</dbReference>
<dbReference type="InterPro" id="IPR041492">
    <property type="entry name" value="HAD_2"/>
</dbReference>
<dbReference type="PANTHER" id="PTHR18901:SF38">
    <property type="entry name" value="PSEUDOURIDINE-5'-PHOSPHATASE"/>
    <property type="match status" value="1"/>
</dbReference>
<keyword evidence="1" id="KW-0378">Hydrolase</keyword>
<dbReference type="Proteomes" id="UP001525021">
    <property type="component" value="Unassembled WGS sequence"/>
</dbReference>
<dbReference type="Gene3D" id="1.10.150.240">
    <property type="entry name" value="Putative phosphatase, domain 2"/>
    <property type="match status" value="1"/>
</dbReference>
<dbReference type="SUPFAM" id="SSF56784">
    <property type="entry name" value="HAD-like"/>
    <property type="match status" value="1"/>
</dbReference>
<organism evidence="1 2">
    <name type="scientific">Lysinibacillus pinottii</name>
    <dbReference type="NCBI Taxonomy" id="2973932"/>
    <lineage>
        <taxon>Bacteria</taxon>
        <taxon>Bacillati</taxon>
        <taxon>Bacillota</taxon>
        <taxon>Bacilli</taxon>
        <taxon>Bacillales</taxon>
        <taxon>Bacillaceae</taxon>
        <taxon>Lysinibacillus</taxon>
    </lineage>
</organism>
<dbReference type="SFLD" id="SFLDG01135">
    <property type="entry name" value="C1.5.6:_HAD__Beta-PGM__Phospha"/>
    <property type="match status" value="1"/>
</dbReference>
<dbReference type="GO" id="GO:0016787">
    <property type="term" value="F:hydrolase activity"/>
    <property type="evidence" value="ECO:0007669"/>
    <property type="project" value="UniProtKB-KW"/>
</dbReference>
<dbReference type="PRINTS" id="PR00413">
    <property type="entry name" value="HADHALOGNASE"/>
</dbReference>
<evidence type="ECO:0000313" key="2">
    <source>
        <dbReference type="Proteomes" id="UP001525021"/>
    </source>
</evidence>
<dbReference type="EMBL" id="JANTOO010000012">
    <property type="protein sequence ID" value="MCS1396768.1"/>
    <property type="molecule type" value="Genomic_DNA"/>
</dbReference>
<reference evidence="1 2" key="1">
    <citation type="submission" date="2022-08" db="EMBL/GenBank/DDBJ databases">
        <title>Lysinibacillus sequencing.</title>
        <authorList>
            <person name="Dunlap C."/>
        </authorList>
    </citation>
    <scope>NUCLEOTIDE SEQUENCE [LARGE SCALE GENOMIC DNA]</scope>
    <source>
        <strain evidence="1 2">PB211</strain>
    </source>
</reference>
<dbReference type="SFLD" id="SFLDG01129">
    <property type="entry name" value="C1.5:_HAD__Beta-PGM__Phosphata"/>
    <property type="match status" value="1"/>
</dbReference>
<accession>A0ABT2DPE7</accession>
<dbReference type="InterPro" id="IPR006439">
    <property type="entry name" value="HAD-SF_hydro_IA"/>
</dbReference>